<dbReference type="GO" id="GO:0009425">
    <property type="term" value="C:bacterial-type flagellum basal body"/>
    <property type="evidence" value="ECO:0007669"/>
    <property type="project" value="InterPro"/>
</dbReference>
<keyword evidence="11" id="KW-0997">Cell inner membrane</keyword>
<dbReference type="Proteomes" id="UP000013111">
    <property type="component" value="Unassembled WGS sequence"/>
</dbReference>
<dbReference type="EMBL" id="CAPB01000011">
    <property type="protein sequence ID" value="CCO93483.1"/>
    <property type="molecule type" value="Genomic_DNA"/>
</dbReference>
<evidence type="ECO:0000256" key="3">
    <source>
        <dbReference type="ARBA" id="ARBA00008281"/>
    </source>
</evidence>
<dbReference type="GO" id="GO:0071978">
    <property type="term" value="P:bacterial-type flagellum-dependent swarming motility"/>
    <property type="evidence" value="ECO:0007669"/>
    <property type="project" value="TreeGrafter"/>
</dbReference>
<gene>
    <name evidence="12" type="primary">flil1</name>
    <name evidence="12" type="ORF">BN437_1548</name>
</gene>
<proteinExistence type="inferred from homology"/>
<dbReference type="PANTHER" id="PTHR35091:SF2">
    <property type="entry name" value="FLAGELLAR PROTEIN FLIL"/>
    <property type="match status" value="1"/>
</dbReference>
<keyword evidence="12" id="KW-0282">Flagellum</keyword>
<keyword evidence="9 11" id="KW-1133">Transmembrane helix</keyword>
<comment type="function">
    <text evidence="1 11">Controls the rotational direction of flagella during chemotaxis.</text>
</comment>
<keyword evidence="6 11" id="KW-0145">Chemotaxis</keyword>
<comment type="caution">
    <text evidence="12">The sequence shown here is derived from an EMBL/GenBank/DDBJ whole genome shotgun (WGS) entry which is preliminary data.</text>
</comment>
<evidence type="ECO:0000256" key="10">
    <source>
        <dbReference type="ARBA" id="ARBA00023136"/>
    </source>
</evidence>
<evidence type="ECO:0000256" key="5">
    <source>
        <dbReference type="ARBA" id="ARBA00022475"/>
    </source>
</evidence>
<protein>
    <recommendedName>
        <fullName evidence="4 11">Flagellar protein FliL</fullName>
    </recommendedName>
</protein>
<reference evidence="12 13" key="2">
    <citation type="submission" date="2013-04" db="EMBL/GenBank/DDBJ databases">
        <title>Comparative genomics of 12 strains of Erwinia amylovora identifies a pan-genome with a large conserved core and provides insights into host specificity.</title>
        <authorList>
            <person name="Mann R.A."/>
            <person name="Smits T.H.M."/>
            <person name="Buehlmann A."/>
            <person name="Blom J."/>
            <person name="Goesmann A."/>
            <person name="Frey J.E."/>
            <person name="Plummer K.M."/>
            <person name="Beer S.V."/>
            <person name="Luck J."/>
            <person name="Duffy B."/>
            <person name="Rodoni B."/>
        </authorList>
    </citation>
    <scope>NUCLEOTIDE SEQUENCE [LARGE SCALE GENOMIC DNA]</scope>
    <source>
        <strain evidence="13">CFBP 1232</strain>
    </source>
</reference>
<keyword evidence="12" id="KW-0969">Cilium</keyword>
<dbReference type="NCBIfam" id="NF005435">
    <property type="entry name" value="PRK07021.1"/>
    <property type="match status" value="1"/>
</dbReference>
<evidence type="ECO:0000256" key="4">
    <source>
        <dbReference type="ARBA" id="ARBA00021812"/>
    </source>
</evidence>
<keyword evidence="10 11" id="KW-0472">Membrane</keyword>
<evidence type="ECO:0000313" key="13">
    <source>
        <dbReference type="Proteomes" id="UP000013111"/>
    </source>
</evidence>
<keyword evidence="8 11" id="KW-0283">Flagellar rotation</keyword>
<evidence type="ECO:0000256" key="1">
    <source>
        <dbReference type="ARBA" id="ARBA00002254"/>
    </source>
</evidence>
<dbReference type="GO" id="GO:0005886">
    <property type="term" value="C:plasma membrane"/>
    <property type="evidence" value="ECO:0007669"/>
    <property type="project" value="UniProtKB-SubCell"/>
</dbReference>
<organism evidence="12 13">
    <name type="scientific">Erwinia amylovora NBRC 12687 = CFBP 1232</name>
    <dbReference type="NCBI Taxonomy" id="1219359"/>
    <lineage>
        <taxon>Bacteria</taxon>
        <taxon>Pseudomonadati</taxon>
        <taxon>Pseudomonadota</taxon>
        <taxon>Gammaproteobacteria</taxon>
        <taxon>Enterobacterales</taxon>
        <taxon>Erwiniaceae</taxon>
        <taxon>Erwinia</taxon>
    </lineage>
</organism>
<evidence type="ECO:0000256" key="8">
    <source>
        <dbReference type="ARBA" id="ARBA00022779"/>
    </source>
</evidence>
<evidence type="ECO:0000256" key="2">
    <source>
        <dbReference type="ARBA" id="ARBA00004162"/>
    </source>
</evidence>
<dbReference type="InterPro" id="IPR005503">
    <property type="entry name" value="FliL"/>
</dbReference>
<name>A0A831A3B3_ERWAM</name>
<comment type="similarity">
    <text evidence="3 11">Belongs to the FliL family.</text>
</comment>
<feature type="transmembrane region" description="Helical" evidence="11">
    <location>
        <begin position="28"/>
        <end position="49"/>
    </location>
</feature>
<evidence type="ECO:0000256" key="7">
    <source>
        <dbReference type="ARBA" id="ARBA00022692"/>
    </source>
</evidence>
<keyword evidence="5" id="KW-1003">Cell membrane</keyword>
<evidence type="ECO:0000256" key="11">
    <source>
        <dbReference type="RuleBase" id="RU364125"/>
    </source>
</evidence>
<reference evidence="12 13" key="1">
    <citation type="submission" date="2012-11" db="EMBL/GenBank/DDBJ databases">
        <authorList>
            <person name="Linke B."/>
        </authorList>
    </citation>
    <scope>NUCLEOTIDE SEQUENCE [LARGE SCALE GENOMIC DNA]</scope>
    <source>
        <strain evidence="13">CFBP 1232</strain>
    </source>
</reference>
<evidence type="ECO:0000256" key="6">
    <source>
        <dbReference type="ARBA" id="ARBA00022500"/>
    </source>
</evidence>
<dbReference type="Pfam" id="PF03748">
    <property type="entry name" value="FliL"/>
    <property type="match status" value="1"/>
</dbReference>
<keyword evidence="7 11" id="KW-0812">Transmembrane</keyword>
<sequence>MASLQQIITGSLSNMTNSAKAKSGKPKLLILILVILALIACGAAGYIVFQKMKAPTDPAAAAKLLPPPMPVFYALDTFTVNLINPDNDPDRVLYVGFTLRLPDEETRLRISDYLPEVRSRLLLLLSRQTAASLGNEQGKQQLVTQIKQVLAPPLVQGQPQQVVTDVLFTAFILR</sequence>
<evidence type="ECO:0000313" key="12">
    <source>
        <dbReference type="EMBL" id="CCO93483.1"/>
    </source>
</evidence>
<keyword evidence="12" id="KW-0966">Cell projection</keyword>
<accession>A0A831A3B3</accession>
<dbReference type="AlphaFoldDB" id="A0A831A3B3"/>
<dbReference type="GO" id="GO:0006935">
    <property type="term" value="P:chemotaxis"/>
    <property type="evidence" value="ECO:0007669"/>
    <property type="project" value="UniProtKB-KW"/>
</dbReference>
<evidence type="ECO:0000256" key="9">
    <source>
        <dbReference type="ARBA" id="ARBA00022989"/>
    </source>
</evidence>
<dbReference type="PANTHER" id="PTHR35091">
    <property type="entry name" value="FLAGELLAR PROTEIN FLIL"/>
    <property type="match status" value="1"/>
</dbReference>
<comment type="subcellular location">
    <subcellularLocation>
        <location evidence="11">Cell inner membrane</location>
    </subcellularLocation>
    <subcellularLocation>
        <location evidence="2">Cell membrane</location>
        <topology evidence="2">Single-pass membrane protein</topology>
    </subcellularLocation>
</comment>